<evidence type="ECO:0000313" key="2">
    <source>
        <dbReference type="Proteomes" id="UP000053681"/>
    </source>
</evidence>
<keyword evidence="2" id="KW-1185">Reference proteome</keyword>
<organism evidence="1 2">
    <name type="scientific">Priestia veravalensis</name>
    <dbReference type="NCBI Taxonomy" id="1414648"/>
    <lineage>
        <taxon>Bacteria</taxon>
        <taxon>Bacillati</taxon>
        <taxon>Bacillota</taxon>
        <taxon>Bacilli</taxon>
        <taxon>Bacillales</taxon>
        <taxon>Bacillaceae</taxon>
        <taxon>Priestia</taxon>
    </lineage>
</organism>
<dbReference type="EMBL" id="LNQP01000013">
    <property type="protein sequence ID" value="KSU88907.1"/>
    <property type="molecule type" value="Genomic_DNA"/>
</dbReference>
<comment type="caution">
    <text evidence="1">The sequence shown here is derived from an EMBL/GenBank/DDBJ whole genome shotgun (WGS) entry which is preliminary data.</text>
</comment>
<protein>
    <submittedName>
        <fullName evidence="1">Uncharacterized protein</fullName>
    </submittedName>
</protein>
<gene>
    <name evidence="1" type="ORF">AS180_05245</name>
</gene>
<proteinExistence type="predicted"/>
<dbReference type="AlphaFoldDB" id="A0A0V8JPF3"/>
<dbReference type="RefSeq" id="WP_061785165.1">
    <property type="nucleotide sequence ID" value="NZ_KQ758633.1"/>
</dbReference>
<name>A0A0V8JPF3_9BACI</name>
<dbReference type="Proteomes" id="UP000053681">
    <property type="component" value="Unassembled WGS sequence"/>
</dbReference>
<reference evidence="1 2" key="1">
    <citation type="submission" date="2015-11" db="EMBL/GenBank/DDBJ databases">
        <title>Bacillus caseinolyticus sp nov.</title>
        <authorList>
            <person name="Dastager S.G."/>
            <person name="Mawlankar R."/>
        </authorList>
    </citation>
    <scope>NUCLEOTIDE SEQUENCE [LARGE SCALE GENOMIC DNA]</scope>
    <source>
        <strain evidence="1 2">SGD-V-76</strain>
    </source>
</reference>
<accession>A0A0V8JPF3</accession>
<evidence type="ECO:0000313" key="1">
    <source>
        <dbReference type="EMBL" id="KSU88907.1"/>
    </source>
</evidence>
<sequence>MSKVKYEVVQKFKDVQDNGKVYQRGDRYPKPLNKKVSEERLNELASTSNKLGQPVIKVIGE</sequence>